<evidence type="ECO:0000259" key="1">
    <source>
        <dbReference type="PROSITE" id="PS50076"/>
    </source>
</evidence>
<dbReference type="EMBL" id="KZ305031">
    <property type="protein sequence ID" value="PIA48058.1"/>
    <property type="molecule type" value="Genomic_DNA"/>
</dbReference>
<sequence length="165" mass="19210">MDISSCHLYSKQVPMFTTPRSLHKTSNKINLISCRARTSTMEPQRVSSTTNFYQVLSLPQSENIGVDEIKKAYRSMARQYHPDVVPESRKEESTKRFVELQKAYETLSDPILRQKYDYELGFGYLSGFGVKGMSNEANYSKDVWEDQLRDLQSRSYVRMSRKQRG</sequence>
<gene>
    <name evidence="2" type="ORF">AQUCO_01400565v1</name>
</gene>
<dbReference type="PANTHER" id="PTHR45090">
    <property type="entry name" value="CHAPERONE PROTEIN DNAJ 20 CHLOROPLASTIC"/>
    <property type="match status" value="1"/>
</dbReference>
<dbReference type="PROSITE" id="PS00636">
    <property type="entry name" value="DNAJ_1"/>
    <property type="match status" value="1"/>
</dbReference>
<dbReference type="InterPro" id="IPR001623">
    <property type="entry name" value="DnaJ_domain"/>
</dbReference>
<dbReference type="GO" id="GO:0009507">
    <property type="term" value="C:chloroplast"/>
    <property type="evidence" value="ECO:0007669"/>
    <property type="project" value="TreeGrafter"/>
</dbReference>
<dbReference type="PROSITE" id="PS50076">
    <property type="entry name" value="DNAJ_2"/>
    <property type="match status" value="1"/>
</dbReference>
<dbReference type="InterPro" id="IPR036869">
    <property type="entry name" value="J_dom_sf"/>
</dbReference>
<dbReference type="InterPro" id="IPR018253">
    <property type="entry name" value="DnaJ_domain_CS"/>
</dbReference>
<dbReference type="SMART" id="SM00271">
    <property type="entry name" value="DnaJ"/>
    <property type="match status" value="1"/>
</dbReference>
<protein>
    <recommendedName>
        <fullName evidence="1">J domain-containing protein</fullName>
    </recommendedName>
</protein>
<dbReference type="AlphaFoldDB" id="A0A2G5DX32"/>
<organism evidence="2 3">
    <name type="scientific">Aquilegia coerulea</name>
    <name type="common">Rocky mountain columbine</name>
    <dbReference type="NCBI Taxonomy" id="218851"/>
    <lineage>
        <taxon>Eukaryota</taxon>
        <taxon>Viridiplantae</taxon>
        <taxon>Streptophyta</taxon>
        <taxon>Embryophyta</taxon>
        <taxon>Tracheophyta</taxon>
        <taxon>Spermatophyta</taxon>
        <taxon>Magnoliopsida</taxon>
        <taxon>Ranunculales</taxon>
        <taxon>Ranunculaceae</taxon>
        <taxon>Thalictroideae</taxon>
        <taxon>Aquilegia</taxon>
    </lineage>
</organism>
<dbReference type="Gene3D" id="1.10.287.110">
    <property type="entry name" value="DnaJ domain"/>
    <property type="match status" value="1"/>
</dbReference>
<dbReference type="InterPro" id="IPR053232">
    <property type="entry name" value="DnaJ_C/III_chloroplastic"/>
</dbReference>
<accession>A0A2G5DX32</accession>
<name>A0A2G5DX32_AQUCA</name>
<dbReference type="STRING" id="218851.A0A2G5DX32"/>
<dbReference type="SUPFAM" id="SSF46565">
    <property type="entry name" value="Chaperone J-domain"/>
    <property type="match status" value="1"/>
</dbReference>
<dbReference type="Pfam" id="PF00226">
    <property type="entry name" value="DnaJ"/>
    <property type="match status" value="1"/>
</dbReference>
<dbReference type="OrthoDB" id="10250354at2759"/>
<evidence type="ECO:0000313" key="3">
    <source>
        <dbReference type="Proteomes" id="UP000230069"/>
    </source>
</evidence>
<proteinExistence type="predicted"/>
<dbReference type="Proteomes" id="UP000230069">
    <property type="component" value="Unassembled WGS sequence"/>
</dbReference>
<dbReference type="InParanoid" id="A0A2G5DX32"/>
<reference evidence="2 3" key="1">
    <citation type="submission" date="2017-09" db="EMBL/GenBank/DDBJ databases">
        <title>WGS assembly of Aquilegia coerulea Goldsmith.</title>
        <authorList>
            <person name="Hodges S."/>
            <person name="Kramer E."/>
            <person name="Nordborg M."/>
            <person name="Tomkins J."/>
            <person name="Borevitz J."/>
            <person name="Derieg N."/>
            <person name="Yan J."/>
            <person name="Mihaltcheva S."/>
            <person name="Hayes R.D."/>
            <person name="Rokhsar D."/>
        </authorList>
    </citation>
    <scope>NUCLEOTIDE SEQUENCE [LARGE SCALE GENOMIC DNA]</scope>
    <source>
        <strain evidence="3">cv. Goldsmith</strain>
    </source>
</reference>
<feature type="domain" description="J" evidence="1">
    <location>
        <begin position="51"/>
        <end position="120"/>
    </location>
</feature>
<keyword evidence="3" id="KW-1185">Reference proteome</keyword>
<dbReference type="PANTHER" id="PTHR45090:SF3">
    <property type="entry name" value="OS09G0368800 PROTEIN"/>
    <property type="match status" value="1"/>
</dbReference>
<dbReference type="PRINTS" id="PR00625">
    <property type="entry name" value="JDOMAIN"/>
</dbReference>
<evidence type="ECO:0000313" key="2">
    <source>
        <dbReference type="EMBL" id="PIA48058.1"/>
    </source>
</evidence>
<dbReference type="CDD" id="cd06257">
    <property type="entry name" value="DnaJ"/>
    <property type="match status" value="1"/>
</dbReference>